<dbReference type="OrthoDB" id="4362at2759"/>
<keyword evidence="1" id="KW-1015">Disulfide bond</keyword>
<name>A0A2H9ZVK7_9ASPA</name>
<feature type="domain" description="CP12" evidence="2">
    <location>
        <begin position="69"/>
        <end position="141"/>
    </location>
</feature>
<dbReference type="GO" id="GO:0080153">
    <property type="term" value="P:negative regulation of reductive pentose-phosphate cycle"/>
    <property type="evidence" value="ECO:0007669"/>
    <property type="project" value="TreeGrafter"/>
</dbReference>
<organism evidence="3 4">
    <name type="scientific">Apostasia shenzhenica</name>
    <dbReference type="NCBI Taxonomy" id="1088818"/>
    <lineage>
        <taxon>Eukaryota</taxon>
        <taxon>Viridiplantae</taxon>
        <taxon>Streptophyta</taxon>
        <taxon>Embryophyta</taxon>
        <taxon>Tracheophyta</taxon>
        <taxon>Spermatophyta</taxon>
        <taxon>Magnoliopsida</taxon>
        <taxon>Liliopsida</taxon>
        <taxon>Asparagales</taxon>
        <taxon>Orchidaceae</taxon>
        <taxon>Apostasioideae</taxon>
        <taxon>Apostasia</taxon>
    </lineage>
</organism>
<evidence type="ECO:0000259" key="2">
    <source>
        <dbReference type="SMART" id="SM01093"/>
    </source>
</evidence>
<feature type="disulfide bond" evidence="1">
    <location>
        <begin position="84"/>
        <end position="94"/>
    </location>
</feature>
<accession>A0A2H9ZVK7</accession>
<dbReference type="PANTHER" id="PTHR33921:SF16">
    <property type="entry name" value="CALVIN CYCLE PROTEIN CP12-3, CHLOROPLASTIC"/>
    <property type="match status" value="1"/>
</dbReference>
<dbReference type="PANTHER" id="PTHR33921">
    <property type="entry name" value="CALVIN CYCLE PROTEIN CP12-2, CHLOROPLASTIC"/>
    <property type="match status" value="1"/>
</dbReference>
<dbReference type="Pfam" id="PF02672">
    <property type="entry name" value="CP12"/>
    <property type="match status" value="1"/>
</dbReference>
<dbReference type="SMART" id="SM01093">
    <property type="entry name" value="CP12"/>
    <property type="match status" value="1"/>
</dbReference>
<dbReference type="InterPro" id="IPR003823">
    <property type="entry name" value="CP12_dom"/>
</dbReference>
<gene>
    <name evidence="3" type="primary">CP12-3</name>
    <name evidence="3" type="ORF">AXF42_Ash017294</name>
</gene>
<dbReference type="Proteomes" id="UP000236161">
    <property type="component" value="Unassembled WGS sequence"/>
</dbReference>
<keyword evidence="4" id="KW-1185">Reference proteome</keyword>
<sequence length="141" mass="15116">MASLLSSSCPSSSSSSLLRNGSSALAMRVILPHSPEFLGLRRGKPTAILAAAAAGGKRYWGTAIREEKLAEMIEKKVAEAMEACEGEALGSEGCRVAWDEVEEVSMAKADLRRRIADSGADPLEHFCQGNPDADECRIYED</sequence>
<evidence type="ECO:0000313" key="3">
    <source>
        <dbReference type="EMBL" id="PKA47349.1"/>
    </source>
</evidence>
<dbReference type="AlphaFoldDB" id="A0A2H9ZVK7"/>
<proteinExistence type="predicted"/>
<dbReference type="InterPro" id="IPR039314">
    <property type="entry name" value="CP12-like"/>
</dbReference>
<feature type="disulfide bond" evidence="1">
    <location>
        <begin position="127"/>
        <end position="136"/>
    </location>
</feature>
<dbReference type="GO" id="GO:0009507">
    <property type="term" value="C:chloroplast"/>
    <property type="evidence" value="ECO:0007669"/>
    <property type="project" value="TreeGrafter"/>
</dbReference>
<protein>
    <submittedName>
        <fullName evidence="3">Calvin cycle protein CP12-3, chloroplastic</fullName>
    </submittedName>
</protein>
<evidence type="ECO:0000313" key="4">
    <source>
        <dbReference type="Proteomes" id="UP000236161"/>
    </source>
</evidence>
<evidence type="ECO:0000256" key="1">
    <source>
        <dbReference type="PIRSR" id="PIRSR639314-50"/>
    </source>
</evidence>
<dbReference type="EMBL" id="KZ453531">
    <property type="protein sequence ID" value="PKA47349.1"/>
    <property type="molecule type" value="Genomic_DNA"/>
</dbReference>
<reference evidence="3 4" key="1">
    <citation type="journal article" date="2017" name="Nature">
        <title>The Apostasia genome and the evolution of orchids.</title>
        <authorList>
            <person name="Zhang G.Q."/>
            <person name="Liu K.W."/>
            <person name="Li Z."/>
            <person name="Lohaus R."/>
            <person name="Hsiao Y.Y."/>
            <person name="Niu S.C."/>
            <person name="Wang J.Y."/>
            <person name="Lin Y.C."/>
            <person name="Xu Q."/>
            <person name="Chen L.J."/>
            <person name="Yoshida K."/>
            <person name="Fujiwara S."/>
            <person name="Wang Z.W."/>
            <person name="Zhang Y.Q."/>
            <person name="Mitsuda N."/>
            <person name="Wang M."/>
            <person name="Liu G.H."/>
            <person name="Pecoraro L."/>
            <person name="Huang H.X."/>
            <person name="Xiao X.J."/>
            <person name="Lin M."/>
            <person name="Wu X.Y."/>
            <person name="Wu W.L."/>
            <person name="Chen Y.Y."/>
            <person name="Chang S.B."/>
            <person name="Sakamoto S."/>
            <person name="Ohme-Takagi M."/>
            <person name="Yagi M."/>
            <person name="Zeng S.J."/>
            <person name="Shen C.Y."/>
            <person name="Yeh C.M."/>
            <person name="Luo Y.B."/>
            <person name="Tsai W.C."/>
            <person name="Van de Peer Y."/>
            <person name="Liu Z.J."/>
        </authorList>
    </citation>
    <scope>NUCLEOTIDE SEQUENCE [LARGE SCALE GENOMIC DNA]</scope>
    <source>
        <strain evidence="4">cv. Shenzhen</strain>
        <tissue evidence="3">Stem</tissue>
    </source>
</reference>